<reference evidence="1 2" key="1">
    <citation type="submission" date="2016-01" db="EMBL/GenBank/DDBJ databases">
        <title>Draft Genome Sequences of Seven Thermophilic Sporeformers Isolated from Foods.</title>
        <authorList>
            <person name="Berendsen E.M."/>
            <person name="Wells-Bennik M.H."/>
            <person name="Krawcyk A.O."/>
            <person name="De Jong A."/>
            <person name="Holsappel S."/>
            <person name="Eijlander R.T."/>
            <person name="Kuipers O.P."/>
        </authorList>
    </citation>
    <scope>NUCLEOTIDE SEQUENCE [LARGE SCALE GENOMIC DNA]</scope>
    <source>
        <strain evidence="1 2">B4135</strain>
    </source>
</reference>
<name>A0A150L967_9BACI</name>
<protein>
    <submittedName>
        <fullName evidence="1">Uncharacterized protein</fullName>
    </submittedName>
</protein>
<gene>
    <name evidence="1" type="ORF">B4135_0472</name>
</gene>
<proteinExistence type="predicted"/>
<organism evidence="1 2">
    <name type="scientific">Caldibacillus debilis</name>
    <dbReference type="NCBI Taxonomy" id="301148"/>
    <lineage>
        <taxon>Bacteria</taxon>
        <taxon>Bacillati</taxon>
        <taxon>Bacillota</taxon>
        <taxon>Bacilli</taxon>
        <taxon>Bacillales</taxon>
        <taxon>Bacillaceae</taxon>
        <taxon>Caldibacillus</taxon>
    </lineage>
</organism>
<evidence type="ECO:0000313" key="2">
    <source>
        <dbReference type="Proteomes" id="UP000075683"/>
    </source>
</evidence>
<comment type="caution">
    <text evidence="1">The sequence shown here is derived from an EMBL/GenBank/DDBJ whole genome shotgun (WGS) entry which is preliminary data.</text>
</comment>
<accession>A0A150L967</accession>
<evidence type="ECO:0000313" key="1">
    <source>
        <dbReference type="EMBL" id="KYD08790.1"/>
    </source>
</evidence>
<sequence>MSLTFGQKRTRLWKPFMVLGPYPAQEAVHRTAVAVRFMVLGPYPTLRRGVG</sequence>
<dbReference type="AlphaFoldDB" id="A0A150L967"/>
<dbReference type="Proteomes" id="UP000075683">
    <property type="component" value="Unassembled WGS sequence"/>
</dbReference>
<dbReference type="EMBL" id="LQYT01000135">
    <property type="protein sequence ID" value="KYD08790.1"/>
    <property type="molecule type" value="Genomic_DNA"/>
</dbReference>